<dbReference type="GO" id="GO:0042254">
    <property type="term" value="P:ribosome biogenesis"/>
    <property type="evidence" value="ECO:0007669"/>
    <property type="project" value="UniProtKB-ARBA"/>
</dbReference>
<dbReference type="InterPro" id="IPR020568">
    <property type="entry name" value="Ribosomal_Su5_D2-typ_SF"/>
</dbReference>
<feature type="domain" description="S5 DRBM" evidence="11">
    <location>
        <begin position="65"/>
        <end position="128"/>
    </location>
</feature>
<dbReference type="PATRIC" id="fig|1684.4.peg.1352"/>
<dbReference type="InterPro" id="IPR013810">
    <property type="entry name" value="Ribosomal_uS5_N"/>
</dbReference>
<evidence type="ECO:0000313" key="15">
    <source>
        <dbReference type="Proteomes" id="UP000233731"/>
    </source>
</evidence>
<evidence type="ECO:0000256" key="3">
    <source>
        <dbReference type="ARBA" id="ARBA00022884"/>
    </source>
</evidence>
<comment type="similarity">
    <text evidence="1 8 9">Belongs to the universal ribosomal protein uS5 family.</text>
</comment>
<evidence type="ECO:0000256" key="1">
    <source>
        <dbReference type="ARBA" id="ARBA00008945"/>
    </source>
</evidence>
<evidence type="ECO:0000256" key="9">
    <source>
        <dbReference type="RuleBase" id="RU003823"/>
    </source>
</evidence>
<evidence type="ECO:0000313" key="12">
    <source>
        <dbReference type="EMBL" id="KJY49948.1"/>
    </source>
</evidence>
<dbReference type="Proteomes" id="UP000033648">
    <property type="component" value="Unassembled WGS sequence"/>
</dbReference>
<dbReference type="OrthoDB" id="9809045at2"/>
<comment type="function">
    <text evidence="8">With S4 and S12 plays an important role in translational accuracy.</text>
</comment>
<dbReference type="Pfam" id="PF00333">
    <property type="entry name" value="Ribosomal_S5"/>
    <property type="match status" value="1"/>
</dbReference>
<comment type="domain">
    <text evidence="8">The N-terminal domain interacts with the head of the 30S subunit; the C-terminal domain interacts with the body and contacts protein S4. The interaction surface between S4 and S5 is involved in control of translational fidelity.</text>
</comment>
<evidence type="ECO:0000256" key="8">
    <source>
        <dbReference type="HAMAP-Rule" id="MF_01307"/>
    </source>
</evidence>
<feature type="region of interest" description="Disordered" evidence="10">
    <location>
        <begin position="1"/>
        <end position="60"/>
    </location>
</feature>
<evidence type="ECO:0000256" key="10">
    <source>
        <dbReference type="SAM" id="MobiDB-lite"/>
    </source>
</evidence>
<dbReference type="GO" id="GO:0005737">
    <property type="term" value="C:cytoplasm"/>
    <property type="evidence" value="ECO:0007669"/>
    <property type="project" value="UniProtKB-ARBA"/>
</dbReference>
<dbReference type="PROSITE" id="PS50881">
    <property type="entry name" value="S5_DSRBD"/>
    <property type="match status" value="1"/>
</dbReference>
<dbReference type="PANTHER" id="PTHR48277:SF1">
    <property type="entry name" value="MITOCHONDRIAL RIBOSOMAL PROTEIN S5"/>
    <property type="match status" value="1"/>
</dbReference>
<dbReference type="EMBL" id="JWME01000011">
    <property type="protein sequence ID" value="KJY49948.1"/>
    <property type="molecule type" value="Genomic_DNA"/>
</dbReference>
<comment type="function">
    <text evidence="8">Located at the back of the 30S subunit body where it stabilizes the conformation of the head with respect to the body.</text>
</comment>
<dbReference type="EMBL" id="PCHJ01000016">
    <property type="protein sequence ID" value="PKV08964.1"/>
    <property type="molecule type" value="Genomic_DNA"/>
</dbReference>
<keyword evidence="5 8" id="KW-0687">Ribonucleoprotein</keyword>
<keyword evidence="2 8" id="KW-0699">rRNA-binding</keyword>
<keyword evidence="3 8" id="KW-0694">RNA-binding</keyword>
<dbReference type="InterPro" id="IPR000851">
    <property type="entry name" value="Ribosomal_uS5"/>
</dbReference>
<evidence type="ECO:0000256" key="5">
    <source>
        <dbReference type="ARBA" id="ARBA00023274"/>
    </source>
</evidence>
<dbReference type="GO" id="GO:0006412">
    <property type="term" value="P:translation"/>
    <property type="evidence" value="ECO:0007669"/>
    <property type="project" value="UniProtKB-UniRule"/>
</dbReference>
<dbReference type="GO" id="GO:0003735">
    <property type="term" value="F:structural constituent of ribosome"/>
    <property type="evidence" value="ECO:0007669"/>
    <property type="project" value="UniProtKB-UniRule"/>
</dbReference>
<dbReference type="InterPro" id="IPR018192">
    <property type="entry name" value="Ribosomal_uS5_N_CS"/>
</dbReference>
<dbReference type="SUPFAM" id="SSF54768">
    <property type="entry name" value="dsRNA-binding domain-like"/>
    <property type="match status" value="1"/>
</dbReference>
<dbReference type="Proteomes" id="UP000233731">
    <property type="component" value="Unassembled WGS sequence"/>
</dbReference>
<gene>
    <name evidence="8 12" type="primary">rpsE</name>
    <name evidence="13" type="ORF">CQR44_1280</name>
    <name evidence="12" type="ORF">JF69_12610</name>
</gene>
<evidence type="ECO:0000256" key="4">
    <source>
        <dbReference type="ARBA" id="ARBA00022980"/>
    </source>
</evidence>
<dbReference type="FunFam" id="3.30.160.20:FF:000001">
    <property type="entry name" value="30S ribosomal protein S5"/>
    <property type="match status" value="1"/>
</dbReference>
<keyword evidence="4 8" id="KW-0689">Ribosomal protein</keyword>
<reference evidence="13 15" key="2">
    <citation type="submission" date="2017-10" db="EMBL/GenBank/DDBJ databases">
        <title>Bifidobacterium genomics.</title>
        <authorList>
            <person name="Lugli G.A."/>
            <person name="Milani C."/>
            <person name="Mancabelli L."/>
        </authorList>
    </citation>
    <scope>NUCLEOTIDE SEQUENCE [LARGE SCALE GENOMIC DNA]</scope>
    <source>
        <strain evidence="13 15">1460B</strain>
    </source>
</reference>
<dbReference type="GO" id="GO:0019843">
    <property type="term" value="F:rRNA binding"/>
    <property type="evidence" value="ECO:0007669"/>
    <property type="project" value="UniProtKB-UniRule"/>
</dbReference>
<evidence type="ECO:0000313" key="13">
    <source>
        <dbReference type="EMBL" id="PKV08964.1"/>
    </source>
</evidence>
<evidence type="ECO:0000256" key="6">
    <source>
        <dbReference type="ARBA" id="ARBA00035255"/>
    </source>
</evidence>
<dbReference type="RefSeq" id="WP_045924815.1">
    <property type="nucleotide sequence ID" value="NZ_CP132384.1"/>
</dbReference>
<feature type="compositionally biased region" description="Basic and acidic residues" evidence="10">
    <location>
        <begin position="26"/>
        <end position="50"/>
    </location>
</feature>
<comment type="subunit">
    <text evidence="7 8">Part of the 30S ribosomal subunit. Contacts proteins S4 and S8.</text>
</comment>
<name>A0A0F4KV90_9BIFI</name>
<evidence type="ECO:0000256" key="7">
    <source>
        <dbReference type="ARBA" id="ARBA00062000"/>
    </source>
</evidence>
<dbReference type="NCBIfam" id="TIGR01021">
    <property type="entry name" value="rpsE_bact"/>
    <property type="match status" value="1"/>
</dbReference>
<evidence type="ECO:0000313" key="14">
    <source>
        <dbReference type="Proteomes" id="UP000033648"/>
    </source>
</evidence>
<feature type="region of interest" description="Disordered" evidence="10">
    <location>
        <begin position="229"/>
        <end position="253"/>
    </location>
</feature>
<dbReference type="InterPro" id="IPR014721">
    <property type="entry name" value="Ribsml_uS5_D2-typ_fold_subgr"/>
</dbReference>
<dbReference type="InterPro" id="IPR005712">
    <property type="entry name" value="Ribosomal_uS5_bac-type"/>
</dbReference>
<feature type="compositionally biased region" description="Polar residues" evidence="10">
    <location>
        <begin position="9"/>
        <end position="24"/>
    </location>
</feature>
<accession>A0A0F4KV90</accession>
<dbReference type="InterPro" id="IPR005324">
    <property type="entry name" value="Ribosomal_uS5_C"/>
</dbReference>
<dbReference type="Gene3D" id="3.30.160.20">
    <property type="match status" value="1"/>
</dbReference>
<dbReference type="Pfam" id="PF03719">
    <property type="entry name" value="Ribosomal_S5_C"/>
    <property type="match status" value="1"/>
</dbReference>
<proteinExistence type="inferred from homology"/>
<dbReference type="AlphaFoldDB" id="A0A0F4KV90"/>
<dbReference type="FunFam" id="3.30.230.10:FF:000002">
    <property type="entry name" value="30S ribosomal protein S5"/>
    <property type="match status" value="1"/>
</dbReference>
<reference evidence="12 14" key="1">
    <citation type="submission" date="2014-12" db="EMBL/GenBank/DDBJ databases">
        <title>Comparative genomics of the lactic acid bacteria isolated from the honey bee gut.</title>
        <authorList>
            <person name="Ellegaard K.M."/>
            <person name="Tamarit D."/>
            <person name="Javelind E."/>
            <person name="Olofsson T."/>
            <person name="Andersson S.G."/>
            <person name="Vasquez A."/>
        </authorList>
    </citation>
    <scope>NUCLEOTIDE SEQUENCE [LARGE SCALE GENOMIC DNA]</scope>
    <source>
        <strain evidence="12 14">Bin2</strain>
    </source>
</reference>
<organism evidence="12 14">
    <name type="scientific">Bifidobacterium asteroides</name>
    <dbReference type="NCBI Taxonomy" id="1684"/>
    <lineage>
        <taxon>Bacteria</taxon>
        <taxon>Bacillati</taxon>
        <taxon>Actinomycetota</taxon>
        <taxon>Actinomycetes</taxon>
        <taxon>Bifidobacteriales</taxon>
        <taxon>Bifidobacteriaceae</taxon>
        <taxon>Bifidobacterium</taxon>
    </lineage>
</organism>
<feature type="compositionally biased region" description="Basic and acidic residues" evidence="10">
    <location>
        <begin position="232"/>
        <end position="253"/>
    </location>
</feature>
<protein>
    <recommendedName>
        <fullName evidence="6 8">Small ribosomal subunit protein uS5</fullName>
    </recommendedName>
</protein>
<dbReference type="PANTHER" id="PTHR48277">
    <property type="entry name" value="MITOCHONDRIAL RIBOSOMAL PROTEIN S5"/>
    <property type="match status" value="1"/>
</dbReference>
<dbReference type="SUPFAM" id="SSF54211">
    <property type="entry name" value="Ribosomal protein S5 domain 2-like"/>
    <property type="match status" value="1"/>
</dbReference>
<evidence type="ECO:0000259" key="11">
    <source>
        <dbReference type="PROSITE" id="PS50881"/>
    </source>
</evidence>
<evidence type="ECO:0000256" key="2">
    <source>
        <dbReference type="ARBA" id="ARBA00022730"/>
    </source>
</evidence>
<sequence length="253" mass="27043">MSDNETTKETTQVTEDSTNAQSSQGGRRDRNDRNDDRRGGRRGGSRDGRRDGRRGRRDRDDRDDMLDRVVTINRVSKVHKGGRTFSFAALVVVGDGKGTVGVGYGKSREVPAAISKGQLDAKKHMFTVPRIRGTVTHPVIGHDAAGTVLLRPAAPGTGVIAGGPVRAVLECAGITDILSKSMGSATAVNMVRATVAALKQLEEPEEIAARRGLPLEEVAPDSLLRARAAGIADERKEREEAKAKADEQSKAGE</sequence>
<dbReference type="HAMAP" id="MF_01307_B">
    <property type="entry name" value="Ribosomal_uS5_B"/>
    <property type="match status" value="1"/>
</dbReference>
<dbReference type="PROSITE" id="PS00585">
    <property type="entry name" value="RIBOSOMAL_S5"/>
    <property type="match status" value="1"/>
</dbReference>
<dbReference type="GO" id="GO:0015935">
    <property type="term" value="C:small ribosomal subunit"/>
    <property type="evidence" value="ECO:0007669"/>
    <property type="project" value="InterPro"/>
</dbReference>
<comment type="caution">
    <text evidence="12">The sequence shown here is derived from an EMBL/GenBank/DDBJ whole genome shotgun (WGS) entry which is preliminary data.</text>
</comment>
<dbReference type="Gene3D" id="3.30.230.10">
    <property type="match status" value="1"/>
</dbReference>